<dbReference type="PANTHER" id="PTHR44757:SF2">
    <property type="entry name" value="BIOFILM ARCHITECTURE MAINTENANCE PROTEIN MBAA"/>
    <property type="match status" value="1"/>
</dbReference>
<dbReference type="Proteomes" id="UP000248214">
    <property type="component" value="Unassembled WGS sequence"/>
</dbReference>
<evidence type="ECO:0000259" key="2">
    <source>
        <dbReference type="PROSITE" id="PS50112"/>
    </source>
</evidence>
<accession>A0A323TDR0</accession>
<dbReference type="PANTHER" id="PTHR44757">
    <property type="entry name" value="DIGUANYLATE CYCLASE DGCP"/>
    <property type="match status" value="1"/>
</dbReference>
<organism evidence="4 5">
    <name type="scientific">Salipaludibacillus keqinensis</name>
    <dbReference type="NCBI Taxonomy" id="2045207"/>
    <lineage>
        <taxon>Bacteria</taxon>
        <taxon>Bacillati</taxon>
        <taxon>Bacillota</taxon>
        <taxon>Bacilli</taxon>
        <taxon>Bacillales</taxon>
        <taxon>Bacillaceae</taxon>
    </lineage>
</organism>
<dbReference type="PROSITE" id="PS50112">
    <property type="entry name" value="PAS"/>
    <property type="match status" value="1"/>
</dbReference>
<dbReference type="SUPFAM" id="SSF55785">
    <property type="entry name" value="PYP-like sensor domain (PAS domain)"/>
    <property type="match status" value="1"/>
</dbReference>
<reference evidence="4 5" key="1">
    <citation type="submission" date="2017-10" db="EMBL/GenBank/DDBJ databases">
        <title>Bacillus sp. nov., a halophilic bacterium isolated from a Keqin Lake.</title>
        <authorList>
            <person name="Wang H."/>
        </authorList>
    </citation>
    <scope>NUCLEOTIDE SEQUENCE [LARGE SCALE GENOMIC DNA]</scope>
    <source>
        <strain evidence="4 5">KQ-12</strain>
    </source>
</reference>
<dbReference type="Gene3D" id="3.30.450.20">
    <property type="entry name" value="PAS domain"/>
    <property type="match status" value="1"/>
</dbReference>
<feature type="transmembrane region" description="Helical" evidence="1">
    <location>
        <begin position="6"/>
        <end position="24"/>
    </location>
</feature>
<dbReference type="Pfam" id="PF08447">
    <property type="entry name" value="PAS_3"/>
    <property type="match status" value="1"/>
</dbReference>
<keyword evidence="1" id="KW-1133">Transmembrane helix</keyword>
<dbReference type="Pfam" id="PF00990">
    <property type="entry name" value="GGDEF"/>
    <property type="match status" value="1"/>
</dbReference>
<keyword evidence="1" id="KW-0812">Transmembrane</keyword>
<comment type="caution">
    <text evidence="4">The sequence shown here is derived from an EMBL/GenBank/DDBJ whole genome shotgun (WGS) entry which is preliminary data.</text>
</comment>
<sequence length="320" mass="37173">MQVYIYIFFLLIGFASGTIVISLYKKREIHKKNEEIQQAERSKDEIIDLVEHSKDIIYYFRSEPEYEYLYLSPSVNKVLGWDIVKHYENPEEIFAFIHPEDYPTLLNKIHGKVDFSRPLLQRWKHIKGHYIWFEETARPVYENGVFIGVQGILRNITEKIALQKKLEYQSLHDELTGLSNRYAFRDRVSYLNNLSDSSVGLLVCDMNNLKNINDTHGHVAGDQSIQHTAEYLITQLNEENQHVYRIGGDEFVIITTDISETDFTNFCAQITNSLKQNAVNISVGNAYATSSKGKMDELFKMADKSMYNNKKVHKKSPTLK</sequence>
<evidence type="ECO:0008006" key="6">
    <source>
        <dbReference type="Google" id="ProtNLM"/>
    </source>
</evidence>
<dbReference type="NCBIfam" id="TIGR00229">
    <property type="entry name" value="sensory_box"/>
    <property type="match status" value="1"/>
</dbReference>
<dbReference type="SMART" id="SM00267">
    <property type="entry name" value="GGDEF"/>
    <property type="match status" value="1"/>
</dbReference>
<dbReference type="InterPro" id="IPR000160">
    <property type="entry name" value="GGDEF_dom"/>
</dbReference>
<proteinExistence type="predicted"/>
<feature type="domain" description="GGDEF" evidence="3">
    <location>
        <begin position="197"/>
        <end position="320"/>
    </location>
</feature>
<name>A0A323TDR0_9BACI</name>
<evidence type="ECO:0000259" key="3">
    <source>
        <dbReference type="PROSITE" id="PS50887"/>
    </source>
</evidence>
<dbReference type="EMBL" id="PDOD01000004">
    <property type="protein sequence ID" value="PYZ92354.1"/>
    <property type="molecule type" value="Genomic_DNA"/>
</dbReference>
<gene>
    <name evidence="4" type="ORF">CR194_16105</name>
</gene>
<dbReference type="SUPFAM" id="SSF55073">
    <property type="entry name" value="Nucleotide cyclase"/>
    <property type="match status" value="1"/>
</dbReference>
<dbReference type="InterPro" id="IPR043128">
    <property type="entry name" value="Rev_trsase/Diguanyl_cyclase"/>
</dbReference>
<dbReference type="InterPro" id="IPR000014">
    <property type="entry name" value="PAS"/>
</dbReference>
<evidence type="ECO:0000313" key="4">
    <source>
        <dbReference type="EMBL" id="PYZ92354.1"/>
    </source>
</evidence>
<protein>
    <recommendedName>
        <fullName evidence="6">GGDEF domain-containing protein</fullName>
    </recommendedName>
</protein>
<evidence type="ECO:0000313" key="5">
    <source>
        <dbReference type="Proteomes" id="UP000248214"/>
    </source>
</evidence>
<dbReference type="CDD" id="cd01949">
    <property type="entry name" value="GGDEF"/>
    <property type="match status" value="1"/>
</dbReference>
<keyword evidence="1" id="KW-0472">Membrane</keyword>
<dbReference type="InterPro" id="IPR013655">
    <property type="entry name" value="PAS_fold_3"/>
</dbReference>
<evidence type="ECO:0000256" key="1">
    <source>
        <dbReference type="SAM" id="Phobius"/>
    </source>
</evidence>
<dbReference type="InterPro" id="IPR029787">
    <property type="entry name" value="Nucleotide_cyclase"/>
</dbReference>
<dbReference type="AlphaFoldDB" id="A0A323TDR0"/>
<dbReference type="InterPro" id="IPR052155">
    <property type="entry name" value="Biofilm_reg_signaling"/>
</dbReference>
<dbReference type="PROSITE" id="PS50887">
    <property type="entry name" value="GGDEF"/>
    <property type="match status" value="1"/>
</dbReference>
<keyword evidence="5" id="KW-1185">Reference proteome</keyword>
<feature type="domain" description="PAS" evidence="2">
    <location>
        <begin position="42"/>
        <end position="116"/>
    </location>
</feature>
<dbReference type="NCBIfam" id="TIGR00254">
    <property type="entry name" value="GGDEF"/>
    <property type="match status" value="1"/>
</dbReference>
<dbReference type="InterPro" id="IPR035965">
    <property type="entry name" value="PAS-like_dom_sf"/>
</dbReference>
<dbReference type="Gene3D" id="3.30.70.270">
    <property type="match status" value="1"/>
</dbReference>